<dbReference type="InterPro" id="IPR002197">
    <property type="entry name" value="HTH_Fis"/>
</dbReference>
<dbReference type="InterPro" id="IPR009057">
    <property type="entry name" value="Homeodomain-like_sf"/>
</dbReference>
<dbReference type="PROSITE" id="PS00675">
    <property type="entry name" value="SIGMA54_INTERACT_1"/>
    <property type="match status" value="1"/>
</dbReference>
<dbReference type="Pfam" id="PF00158">
    <property type="entry name" value="Sigma54_activat"/>
    <property type="match status" value="1"/>
</dbReference>
<dbReference type="InterPro" id="IPR002078">
    <property type="entry name" value="Sigma_54_int"/>
</dbReference>
<keyword evidence="1" id="KW-0547">Nucleotide-binding</keyword>
<proteinExistence type="predicted"/>
<dbReference type="RefSeq" id="WP_349216693.1">
    <property type="nucleotide sequence ID" value="NZ_JBBMFA010000102.1"/>
</dbReference>
<comment type="caution">
    <text evidence="6">The sequence shown here is derived from an EMBL/GenBank/DDBJ whole genome shotgun (WGS) entry which is preliminary data.</text>
</comment>
<evidence type="ECO:0000256" key="4">
    <source>
        <dbReference type="ARBA" id="ARBA00023163"/>
    </source>
</evidence>
<evidence type="ECO:0000259" key="5">
    <source>
        <dbReference type="PROSITE" id="PS50045"/>
    </source>
</evidence>
<gene>
    <name evidence="6" type="ORF">WMO24_12180</name>
</gene>
<dbReference type="Gene3D" id="3.40.50.2300">
    <property type="match status" value="1"/>
</dbReference>
<dbReference type="Gene3D" id="3.40.50.10660">
    <property type="entry name" value="PrpR receptor domain-like"/>
    <property type="match status" value="1"/>
</dbReference>
<dbReference type="Gene3D" id="1.10.8.60">
    <property type="match status" value="1"/>
</dbReference>
<keyword evidence="7" id="KW-1185">Reference proteome</keyword>
<dbReference type="PRINTS" id="PR01590">
    <property type="entry name" value="HTHFIS"/>
</dbReference>
<dbReference type="InterPro" id="IPR010524">
    <property type="entry name" value="Sig_transdc_resp-reg_PrpR_N"/>
</dbReference>
<evidence type="ECO:0000256" key="3">
    <source>
        <dbReference type="ARBA" id="ARBA00023015"/>
    </source>
</evidence>
<dbReference type="SUPFAM" id="SSF52540">
    <property type="entry name" value="P-loop containing nucleoside triphosphate hydrolases"/>
    <property type="match status" value="1"/>
</dbReference>
<dbReference type="SUPFAM" id="SSF159800">
    <property type="entry name" value="PrpR receptor domain-like"/>
    <property type="match status" value="1"/>
</dbReference>
<dbReference type="InterPro" id="IPR027417">
    <property type="entry name" value="P-loop_NTPase"/>
</dbReference>
<dbReference type="Gene3D" id="1.10.10.60">
    <property type="entry name" value="Homeodomain-like"/>
    <property type="match status" value="1"/>
</dbReference>
<sequence>MGAAAEPLRILGIAPYEGMLDAMRRTAENLPDVELDVYTGDLQQGADIVRRTVDAGYDAIISRGGTATLIRETTDLPVISIQLSVYDVLRTIRLAQSYSNLYAIVGFPDITEAAHTLCDLLRYELDILTVHSTEEVETTLQRLQKGGYRMVIGDMVTHTIARRMGFDAFLITSGAESLHTALEQAVEQGRNSRRMRRENQLLRRIAQPEKGFVVVLRADGTYYYAAPREPDHELGALLHARMREIPRTGALHFYHWAGGLLYRISAERLTLNREEMFLFRCNPSQIPLRSERTGIRTLNQAECSQLFMSSFYSISGAMGELEPRLNAIAEARQPIMIVGETGTGKQQIARALYLRGSRRNEPFVEVDCALADEKSWDFLLNHAASPLNDMGGTVYFQHLDALSDRRAATLLSQIIETDLARRERLIFSCSCAEGTPLSPTGQDFVNRVGCLSLRLPALRTRADEIPSLASLYLGSLNQELGRELIGFTPHATELLIRYRWPNNYTQFKQVLLELATLATSSYIRGSSVAELLDKQRALCAPGTPAGGTDHRTLDQITLDAVRAAVAANNGNHSAAARQLGISRSTLWRLLKNVKEPLAPDL</sequence>
<dbReference type="Pfam" id="PF06506">
    <property type="entry name" value="PrpR_N"/>
    <property type="match status" value="1"/>
</dbReference>
<reference evidence="6 7" key="1">
    <citation type="submission" date="2024-03" db="EMBL/GenBank/DDBJ databases">
        <title>Human intestinal bacterial collection.</title>
        <authorList>
            <person name="Pauvert C."/>
            <person name="Hitch T.C.A."/>
            <person name="Clavel T."/>
        </authorList>
    </citation>
    <scope>NUCLEOTIDE SEQUENCE [LARGE SCALE GENOMIC DNA]</scope>
    <source>
        <strain evidence="6 7">CLA-JM-H11</strain>
    </source>
</reference>
<dbReference type="Gene3D" id="3.40.50.300">
    <property type="entry name" value="P-loop containing nucleotide triphosphate hydrolases"/>
    <property type="match status" value="1"/>
</dbReference>
<accession>A0ABV1GH48</accession>
<keyword evidence="2" id="KW-0067">ATP-binding</keyword>
<feature type="domain" description="Sigma-54 factor interaction" evidence="5">
    <location>
        <begin position="311"/>
        <end position="516"/>
    </location>
</feature>
<name>A0ABV1GH48_9FIRM</name>
<dbReference type="Proteomes" id="UP001477672">
    <property type="component" value="Unassembled WGS sequence"/>
</dbReference>
<dbReference type="SUPFAM" id="SSF46689">
    <property type="entry name" value="Homeodomain-like"/>
    <property type="match status" value="1"/>
</dbReference>
<keyword evidence="3" id="KW-0805">Transcription regulation</keyword>
<dbReference type="PROSITE" id="PS50045">
    <property type="entry name" value="SIGMA54_INTERACT_4"/>
    <property type="match status" value="1"/>
</dbReference>
<dbReference type="Pfam" id="PF02954">
    <property type="entry name" value="HTH_8"/>
    <property type="match status" value="1"/>
</dbReference>
<dbReference type="EMBL" id="JBBMFA010000102">
    <property type="protein sequence ID" value="MEQ2521180.1"/>
    <property type="molecule type" value="Genomic_DNA"/>
</dbReference>
<evidence type="ECO:0000256" key="2">
    <source>
        <dbReference type="ARBA" id="ARBA00022840"/>
    </source>
</evidence>
<dbReference type="InterPro" id="IPR058031">
    <property type="entry name" value="AAA_lid_NorR"/>
</dbReference>
<dbReference type="PANTHER" id="PTHR32071">
    <property type="entry name" value="TRANSCRIPTIONAL REGULATORY PROTEIN"/>
    <property type="match status" value="1"/>
</dbReference>
<protein>
    <submittedName>
        <fullName evidence="6">PrpR N-terminal domain-containing protein</fullName>
    </submittedName>
</protein>
<organism evidence="6 7">
    <name type="scientific">Ruthenibacterium intestinale</name>
    <dbReference type="NCBI Taxonomy" id="3133163"/>
    <lineage>
        <taxon>Bacteria</taxon>
        <taxon>Bacillati</taxon>
        <taxon>Bacillota</taxon>
        <taxon>Clostridia</taxon>
        <taxon>Eubacteriales</taxon>
        <taxon>Oscillospiraceae</taxon>
        <taxon>Ruthenibacterium</taxon>
    </lineage>
</organism>
<dbReference type="Pfam" id="PF25601">
    <property type="entry name" value="AAA_lid_14"/>
    <property type="match status" value="1"/>
</dbReference>
<evidence type="ECO:0000313" key="6">
    <source>
        <dbReference type="EMBL" id="MEQ2521180.1"/>
    </source>
</evidence>
<keyword evidence="4" id="KW-0804">Transcription</keyword>
<dbReference type="InterPro" id="IPR025662">
    <property type="entry name" value="Sigma_54_int_dom_ATP-bd_1"/>
</dbReference>
<evidence type="ECO:0000256" key="1">
    <source>
        <dbReference type="ARBA" id="ARBA00022741"/>
    </source>
</evidence>
<evidence type="ECO:0000313" key="7">
    <source>
        <dbReference type="Proteomes" id="UP001477672"/>
    </source>
</evidence>